<dbReference type="PROSITE" id="PS50956">
    <property type="entry name" value="HTH_ASNC_2"/>
    <property type="match status" value="1"/>
</dbReference>
<dbReference type="Proteomes" id="UP001315686">
    <property type="component" value="Unassembled WGS sequence"/>
</dbReference>
<dbReference type="GO" id="GO:0043200">
    <property type="term" value="P:response to amino acid"/>
    <property type="evidence" value="ECO:0007669"/>
    <property type="project" value="TreeGrafter"/>
</dbReference>
<dbReference type="InterPro" id="IPR036388">
    <property type="entry name" value="WH-like_DNA-bd_sf"/>
</dbReference>
<evidence type="ECO:0000259" key="4">
    <source>
        <dbReference type="PROSITE" id="PS50956"/>
    </source>
</evidence>
<protein>
    <submittedName>
        <fullName evidence="5">Lrp/AsnC family transcriptional regulator</fullName>
    </submittedName>
</protein>
<feature type="domain" description="HTH asnC-type" evidence="4">
    <location>
        <begin position="4"/>
        <end position="66"/>
    </location>
</feature>
<dbReference type="AlphaFoldDB" id="A0AAP2G8I2"/>
<dbReference type="InterPro" id="IPR019887">
    <property type="entry name" value="Tscrpt_reg_AsnC/Lrp_C"/>
</dbReference>
<evidence type="ECO:0000256" key="1">
    <source>
        <dbReference type="ARBA" id="ARBA00023015"/>
    </source>
</evidence>
<organism evidence="5 6">
    <name type="scientific">Harenicola maris</name>
    <dbReference type="NCBI Taxonomy" id="2841044"/>
    <lineage>
        <taxon>Bacteria</taxon>
        <taxon>Pseudomonadati</taxon>
        <taxon>Pseudomonadota</taxon>
        <taxon>Alphaproteobacteria</taxon>
        <taxon>Rhodobacterales</taxon>
        <taxon>Paracoccaceae</taxon>
        <taxon>Harenicola</taxon>
    </lineage>
</organism>
<dbReference type="EMBL" id="JADQAZ010000002">
    <property type="protein sequence ID" value="MBT0958346.1"/>
    <property type="molecule type" value="Genomic_DNA"/>
</dbReference>
<dbReference type="SUPFAM" id="SSF54909">
    <property type="entry name" value="Dimeric alpha+beta barrel"/>
    <property type="match status" value="1"/>
</dbReference>
<proteinExistence type="predicted"/>
<dbReference type="Pfam" id="PF01037">
    <property type="entry name" value="AsnC_trans_reg"/>
    <property type="match status" value="1"/>
</dbReference>
<evidence type="ECO:0000256" key="2">
    <source>
        <dbReference type="ARBA" id="ARBA00023125"/>
    </source>
</evidence>
<dbReference type="PANTHER" id="PTHR30154:SF53">
    <property type="entry name" value="HTH-TYPE TRANSCRIPTIONAL REGULATOR LRPC"/>
    <property type="match status" value="1"/>
</dbReference>
<gene>
    <name evidence="5" type="ORF">IV417_13220</name>
</gene>
<keyword evidence="1" id="KW-0805">Transcription regulation</keyword>
<comment type="caution">
    <text evidence="5">The sequence shown here is derived from an EMBL/GenBank/DDBJ whole genome shotgun (WGS) entry which is preliminary data.</text>
</comment>
<dbReference type="Pfam" id="PF13404">
    <property type="entry name" value="HTH_AsnC-type"/>
    <property type="match status" value="1"/>
</dbReference>
<name>A0AAP2G8I2_9RHOB</name>
<keyword evidence="2" id="KW-0238">DNA-binding</keyword>
<dbReference type="GO" id="GO:0005829">
    <property type="term" value="C:cytosol"/>
    <property type="evidence" value="ECO:0007669"/>
    <property type="project" value="TreeGrafter"/>
</dbReference>
<keyword evidence="3" id="KW-0804">Transcription</keyword>
<evidence type="ECO:0000256" key="3">
    <source>
        <dbReference type="ARBA" id="ARBA00023163"/>
    </source>
</evidence>
<dbReference type="InterPro" id="IPR011008">
    <property type="entry name" value="Dimeric_a/b-barrel"/>
</dbReference>
<dbReference type="PANTHER" id="PTHR30154">
    <property type="entry name" value="LEUCINE-RESPONSIVE REGULATORY PROTEIN"/>
    <property type="match status" value="1"/>
</dbReference>
<keyword evidence="6" id="KW-1185">Reference proteome</keyword>
<dbReference type="PRINTS" id="PR00033">
    <property type="entry name" value="HTHASNC"/>
</dbReference>
<dbReference type="Gene3D" id="3.30.70.920">
    <property type="match status" value="1"/>
</dbReference>
<dbReference type="InterPro" id="IPR019888">
    <property type="entry name" value="Tscrpt_reg_AsnC-like"/>
</dbReference>
<dbReference type="SUPFAM" id="SSF46785">
    <property type="entry name" value="Winged helix' DNA-binding domain"/>
    <property type="match status" value="1"/>
</dbReference>
<sequence>MEPIDTTDRQLLTLLRRDGRASVTALAAELGLSRVTVKQRMARMQASGVIRRFTVETTDAQDEGIKAISMLEVAGTKLEPIKRALARMPEVTDLHSTNGNWGLVAQTRSASLSDFDSLLNRIGRIDGVVSVETCLLLSRIV</sequence>
<dbReference type="InterPro" id="IPR036390">
    <property type="entry name" value="WH_DNA-bd_sf"/>
</dbReference>
<dbReference type="Gene3D" id="1.10.10.10">
    <property type="entry name" value="Winged helix-like DNA-binding domain superfamily/Winged helix DNA-binding domain"/>
    <property type="match status" value="1"/>
</dbReference>
<dbReference type="InterPro" id="IPR000485">
    <property type="entry name" value="AsnC-type_HTH_dom"/>
</dbReference>
<dbReference type="GO" id="GO:0043565">
    <property type="term" value="F:sequence-specific DNA binding"/>
    <property type="evidence" value="ECO:0007669"/>
    <property type="project" value="InterPro"/>
</dbReference>
<accession>A0AAP2G8I2</accession>
<dbReference type="RefSeq" id="WP_327794550.1">
    <property type="nucleotide sequence ID" value="NZ_JADQAZ010000002.1"/>
</dbReference>
<reference evidence="5 6" key="1">
    <citation type="journal article" date="2021" name="Arch. Microbiol.">
        <title>Harenicola maris gen. nov., sp. nov. isolated from the Sea of Japan shallow sediments.</title>
        <authorList>
            <person name="Romanenko L.A."/>
            <person name="Kurilenko V.V."/>
            <person name="Chernysheva N.Y."/>
            <person name="Tekutyeva L.A."/>
            <person name="Velansky P.V."/>
            <person name="Svetashev V.I."/>
            <person name="Isaeva M.P."/>
        </authorList>
    </citation>
    <scope>NUCLEOTIDE SEQUENCE [LARGE SCALE GENOMIC DNA]</scope>
    <source>
        <strain evidence="5 6">KMM 3653</strain>
    </source>
</reference>
<dbReference type="SMART" id="SM00344">
    <property type="entry name" value="HTH_ASNC"/>
    <property type="match status" value="1"/>
</dbReference>
<evidence type="ECO:0000313" key="5">
    <source>
        <dbReference type="EMBL" id="MBT0958346.1"/>
    </source>
</evidence>
<evidence type="ECO:0000313" key="6">
    <source>
        <dbReference type="Proteomes" id="UP001315686"/>
    </source>
</evidence>